<dbReference type="EMBL" id="JAYLLH010000009">
    <property type="protein sequence ID" value="MEC3861313.1"/>
    <property type="molecule type" value="Genomic_DNA"/>
</dbReference>
<evidence type="ECO:0000256" key="1">
    <source>
        <dbReference type="ARBA" id="ARBA00001974"/>
    </source>
</evidence>
<reference evidence="8 9" key="1">
    <citation type="submission" date="2024-01" db="EMBL/GenBank/DDBJ databases">
        <title>Mesobacterium rodlantinim sp. nov., isolated from shallow sea hydrothermal systems off Kueishantao Island.</title>
        <authorList>
            <person name="Su Z."/>
            <person name="Tang K."/>
        </authorList>
    </citation>
    <scope>NUCLEOTIDE SEQUENCE [LARGE SCALE GENOMIC DNA]</scope>
    <source>
        <strain evidence="8 9">TK19101</strain>
    </source>
</reference>
<dbReference type="Pfam" id="PF05199">
    <property type="entry name" value="GMC_oxred_C"/>
    <property type="match status" value="1"/>
</dbReference>
<proteinExistence type="inferred from homology"/>
<comment type="cofactor">
    <cofactor evidence="1">
        <name>FAD</name>
        <dbReference type="ChEBI" id="CHEBI:57692"/>
    </cofactor>
</comment>
<dbReference type="PANTHER" id="PTHR42784:SF1">
    <property type="entry name" value="PYRANOSE 2-OXIDASE"/>
    <property type="match status" value="1"/>
</dbReference>
<dbReference type="InterPro" id="IPR000172">
    <property type="entry name" value="GMC_OxRdtase_N"/>
</dbReference>
<dbReference type="RefSeq" id="WP_326297029.1">
    <property type="nucleotide sequence ID" value="NZ_JAYLLH010000009.1"/>
</dbReference>
<evidence type="ECO:0000256" key="3">
    <source>
        <dbReference type="ARBA" id="ARBA00022630"/>
    </source>
</evidence>
<comment type="similarity">
    <text evidence="2">Belongs to the GMC oxidoreductase family.</text>
</comment>
<evidence type="ECO:0000256" key="5">
    <source>
        <dbReference type="ARBA" id="ARBA00023002"/>
    </source>
</evidence>
<keyword evidence="9" id="KW-1185">Reference proteome</keyword>
<sequence length="523" mass="56913">MTHLLAETHWDAIVIGTGIGGGTAGRALAEAGKKVLFLEKGPAGYRSERQGLDDGVFLPEARLTRGLWPEQVHLRLNGRDSAFFAPLGAGVGGSSVFYAGTLERPERHDLEHSADRPHPTGGWPIDYDTMRPWFDAATRSYDLCGTQDPLSDEAPVPLRDPLPESPGDAALMQAFRDKGLHPYHLHSAIRHVDGCLDCLGVKCPKPCKMDGRSAGVEPALATGNAALLDRAEVARFVGTGNRIDGVEVRHGGATHVLRADRYVLAGGALNSPRLLLASANDAWPDGCANSNGLVGRNLMFHLNEMVAIFPPKGTPASGPSKSVALRDLYYVDGQRMGTVQAMGIDVSYGEIVFYLNNMLERSALRRFGFLRQMTRIPAAIAVRLFGKAKIFVGLMEDLPYRENRVVLDPSHPTAIKLEYSFHPELLSRRKAFRRAMKRAFRGQRHAFLGMQPELNFGHPCGTLKFGSDPAKSVLNANCRAHDIVNLWVVDSSFMPTSMGVNPSLTIAANALRVADAMTREPAP</sequence>
<comment type="caution">
    <text evidence="8">The sequence shown here is derived from an EMBL/GenBank/DDBJ whole genome shotgun (WGS) entry which is preliminary data.</text>
</comment>
<evidence type="ECO:0000259" key="6">
    <source>
        <dbReference type="Pfam" id="PF00732"/>
    </source>
</evidence>
<dbReference type="InterPro" id="IPR007867">
    <property type="entry name" value="GMC_OxRtase_C"/>
</dbReference>
<dbReference type="SUPFAM" id="SSF51905">
    <property type="entry name" value="FAD/NAD(P)-binding domain"/>
    <property type="match status" value="1"/>
</dbReference>
<dbReference type="InterPro" id="IPR051473">
    <property type="entry name" value="P2Ox-like"/>
</dbReference>
<accession>A0ABU6HFT2</accession>
<protein>
    <submittedName>
        <fullName evidence="8">GMC family oxidoreductase</fullName>
    </submittedName>
</protein>
<keyword evidence="3" id="KW-0285">Flavoprotein</keyword>
<name>A0ABU6HFT2_9RHOB</name>
<gene>
    <name evidence="8" type="ORF">VK792_08455</name>
</gene>
<dbReference type="Gene3D" id="3.50.50.60">
    <property type="entry name" value="FAD/NAD(P)-binding domain"/>
    <property type="match status" value="2"/>
</dbReference>
<organism evidence="8 9">
    <name type="scientific">Mesobacterium hydrothermale</name>
    <dbReference type="NCBI Taxonomy" id="3111907"/>
    <lineage>
        <taxon>Bacteria</taxon>
        <taxon>Pseudomonadati</taxon>
        <taxon>Pseudomonadota</taxon>
        <taxon>Alphaproteobacteria</taxon>
        <taxon>Rhodobacterales</taxon>
        <taxon>Roseobacteraceae</taxon>
        <taxon>Mesobacterium</taxon>
    </lineage>
</organism>
<evidence type="ECO:0000256" key="4">
    <source>
        <dbReference type="ARBA" id="ARBA00022827"/>
    </source>
</evidence>
<dbReference type="PANTHER" id="PTHR42784">
    <property type="entry name" value="PYRANOSE 2-OXIDASE"/>
    <property type="match status" value="1"/>
</dbReference>
<evidence type="ECO:0000313" key="8">
    <source>
        <dbReference type="EMBL" id="MEC3861313.1"/>
    </source>
</evidence>
<dbReference type="InterPro" id="IPR036188">
    <property type="entry name" value="FAD/NAD-bd_sf"/>
</dbReference>
<dbReference type="Proteomes" id="UP001348149">
    <property type="component" value="Unassembled WGS sequence"/>
</dbReference>
<feature type="domain" description="Glucose-methanol-choline oxidoreductase C-terminal" evidence="7">
    <location>
        <begin position="455"/>
        <end position="510"/>
    </location>
</feature>
<dbReference type="Pfam" id="PF00732">
    <property type="entry name" value="GMC_oxred_N"/>
    <property type="match status" value="1"/>
</dbReference>
<evidence type="ECO:0000259" key="7">
    <source>
        <dbReference type="Pfam" id="PF05199"/>
    </source>
</evidence>
<keyword evidence="5" id="KW-0560">Oxidoreductase</keyword>
<keyword evidence="4" id="KW-0274">FAD</keyword>
<evidence type="ECO:0000256" key="2">
    <source>
        <dbReference type="ARBA" id="ARBA00010790"/>
    </source>
</evidence>
<feature type="domain" description="Glucose-methanol-choline oxidoreductase N-terminal" evidence="6">
    <location>
        <begin position="27"/>
        <end position="302"/>
    </location>
</feature>
<evidence type="ECO:0000313" key="9">
    <source>
        <dbReference type="Proteomes" id="UP001348149"/>
    </source>
</evidence>